<dbReference type="OrthoDB" id="1600564at2759"/>
<dbReference type="Proteomes" id="UP000054097">
    <property type="component" value="Unassembled WGS sequence"/>
</dbReference>
<name>A0A0C3BCX5_SERVB</name>
<protein>
    <submittedName>
        <fullName evidence="1">Carbohydrate esterase family 16 protein</fullName>
    </submittedName>
</protein>
<dbReference type="HOGENOM" id="CLU_015101_4_1_1"/>
<evidence type="ECO:0000313" key="2">
    <source>
        <dbReference type="Proteomes" id="UP000054097"/>
    </source>
</evidence>
<accession>A0A0C3BCX5</accession>
<reference evidence="1 2" key="1">
    <citation type="submission" date="2014-04" db="EMBL/GenBank/DDBJ databases">
        <authorList>
            <consortium name="DOE Joint Genome Institute"/>
            <person name="Kuo A."/>
            <person name="Zuccaro A."/>
            <person name="Kohler A."/>
            <person name="Nagy L.G."/>
            <person name="Floudas D."/>
            <person name="Copeland A."/>
            <person name="Barry K.W."/>
            <person name="Cichocki N."/>
            <person name="Veneault-Fourrey C."/>
            <person name="LaButti K."/>
            <person name="Lindquist E.A."/>
            <person name="Lipzen A."/>
            <person name="Lundell T."/>
            <person name="Morin E."/>
            <person name="Murat C."/>
            <person name="Sun H."/>
            <person name="Tunlid A."/>
            <person name="Henrissat B."/>
            <person name="Grigoriev I.V."/>
            <person name="Hibbett D.S."/>
            <person name="Martin F."/>
            <person name="Nordberg H.P."/>
            <person name="Cantor M.N."/>
            <person name="Hua S.X."/>
        </authorList>
    </citation>
    <scope>NUCLEOTIDE SEQUENCE [LARGE SCALE GENOMIC DNA]</scope>
    <source>
        <strain evidence="1 2">MAFF 305830</strain>
    </source>
</reference>
<dbReference type="InterPro" id="IPR036514">
    <property type="entry name" value="SGNH_hydro_sf"/>
</dbReference>
<dbReference type="EMBL" id="KN824286">
    <property type="protein sequence ID" value="KIM29989.1"/>
    <property type="molecule type" value="Genomic_DNA"/>
</dbReference>
<keyword evidence="2" id="KW-1185">Reference proteome</keyword>
<dbReference type="Gene3D" id="3.40.50.1110">
    <property type="entry name" value="SGNH hydrolase"/>
    <property type="match status" value="1"/>
</dbReference>
<dbReference type="SUPFAM" id="SSF52266">
    <property type="entry name" value="SGNH hydrolase"/>
    <property type="match status" value="1"/>
</dbReference>
<dbReference type="STRING" id="933852.A0A0C3BCX5"/>
<reference evidence="2" key="2">
    <citation type="submission" date="2015-01" db="EMBL/GenBank/DDBJ databases">
        <title>Evolutionary Origins and Diversification of the Mycorrhizal Mutualists.</title>
        <authorList>
            <consortium name="DOE Joint Genome Institute"/>
            <consortium name="Mycorrhizal Genomics Consortium"/>
            <person name="Kohler A."/>
            <person name="Kuo A."/>
            <person name="Nagy L.G."/>
            <person name="Floudas D."/>
            <person name="Copeland A."/>
            <person name="Barry K.W."/>
            <person name="Cichocki N."/>
            <person name="Veneault-Fourrey C."/>
            <person name="LaButti K."/>
            <person name="Lindquist E.A."/>
            <person name="Lipzen A."/>
            <person name="Lundell T."/>
            <person name="Morin E."/>
            <person name="Murat C."/>
            <person name="Riley R."/>
            <person name="Ohm R."/>
            <person name="Sun H."/>
            <person name="Tunlid A."/>
            <person name="Henrissat B."/>
            <person name="Grigoriev I.V."/>
            <person name="Hibbett D.S."/>
            <person name="Martin F."/>
        </authorList>
    </citation>
    <scope>NUCLEOTIDE SEQUENCE [LARGE SCALE GENOMIC DNA]</scope>
    <source>
        <strain evidence="2">MAFF 305830</strain>
    </source>
</reference>
<sequence length="337" mass="37166">MHTFNPEDSVGSIHVPPPIEMQPAAPSWAILAPSATSKWKGFNKIRYLFIFGESYSSTCIPSSMGKLDPNDEEPLGVPFPGITTCEPGTPNWVGHLVTEYAPNPILVFNYAISGSTVPDVTLQIERYFLSDSTGPSKRGIPWTAENSLFITWVGLNDLAISPYPEEPIRELFNAQRKLYTAGARNFLFINVPPIDRAPACTLMEMYGVDEDDREASLQRAAARFLNWNTALAASARHFASPKPAPLTPDYMPELFVDPAVRPPVAVAEEQINEGASVMLFSSYESMSAILDDPEGHGFPEADIKKMSGSSIWVDHMHPTSRVHDLLARDLSRFLGKI</sequence>
<proteinExistence type="predicted"/>
<dbReference type="AlphaFoldDB" id="A0A0C3BCX5"/>
<gene>
    <name evidence="1" type="ORF">M408DRAFT_66850</name>
</gene>
<organism evidence="1 2">
    <name type="scientific">Serendipita vermifera MAFF 305830</name>
    <dbReference type="NCBI Taxonomy" id="933852"/>
    <lineage>
        <taxon>Eukaryota</taxon>
        <taxon>Fungi</taxon>
        <taxon>Dikarya</taxon>
        <taxon>Basidiomycota</taxon>
        <taxon>Agaricomycotina</taxon>
        <taxon>Agaricomycetes</taxon>
        <taxon>Sebacinales</taxon>
        <taxon>Serendipitaceae</taxon>
        <taxon>Serendipita</taxon>
    </lineage>
</organism>
<evidence type="ECO:0000313" key="1">
    <source>
        <dbReference type="EMBL" id="KIM29989.1"/>
    </source>
</evidence>